<evidence type="ECO:0000313" key="1">
    <source>
        <dbReference type="EMBL" id="MBB3021657.1"/>
    </source>
</evidence>
<keyword evidence="2" id="KW-1185">Reference proteome</keyword>
<comment type="caution">
    <text evidence="1">The sequence shown here is derived from an EMBL/GenBank/DDBJ whole genome shotgun (WGS) entry which is preliminary data.</text>
</comment>
<dbReference type="AlphaFoldDB" id="A0A7W4VQY7"/>
<protein>
    <submittedName>
        <fullName evidence="1">Uncharacterized protein</fullName>
    </submittedName>
</protein>
<reference evidence="1 2" key="1">
    <citation type="submission" date="2020-08" db="EMBL/GenBank/DDBJ databases">
        <title>The Agave Microbiome: Exploring the role of microbial communities in plant adaptations to desert environments.</title>
        <authorList>
            <person name="Partida-Martinez L.P."/>
        </authorList>
    </citation>
    <scope>NUCLEOTIDE SEQUENCE [LARGE SCALE GENOMIC DNA]</scope>
    <source>
        <strain evidence="1 2">AT3.9</strain>
    </source>
</reference>
<dbReference type="EMBL" id="JACHWB010000012">
    <property type="protein sequence ID" value="MBB3021657.1"/>
    <property type="molecule type" value="Genomic_DNA"/>
</dbReference>
<organism evidence="1 2">
    <name type="scientific">Microvirga lupini</name>
    <dbReference type="NCBI Taxonomy" id="420324"/>
    <lineage>
        <taxon>Bacteria</taxon>
        <taxon>Pseudomonadati</taxon>
        <taxon>Pseudomonadota</taxon>
        <taxon>Alphaproteobacteria</taxon>
        <taxon>Hyphomicrobiales</taxon>
        <taxon>Methylobacteriaceae</taxon>
        <taxon>Microvirga</taxon>
    </lineage>
</organism>
<proteinExistence type="predicted"/>
<gene>
    <name evidence="1" type="ORF">FHR70_004759</name>
</gene>
<evidence type="ECO:0000313" key="2">
    <source>
        <dbReference type="Proteomes" id="UP000532010"/>
    </source>
</evidence>
<sequence length="111" mass="11855">MLVFTLCSAKPWAPSSPLPGIASAAALDVATVGSGTHALLILEGMLASVHMACGALLHFLGVMARVAHVLLTELAFHDGLLWHEQEANVRVRSEFRSCLEAFHSTLLEPQP</sequence>
<accession>A0A7W4VQY7</accession>
<name>A0A7W4VQY7_9HYPH</name>
<dbReference type="Proteomes" id="UP000532010">
    <property type="component" value="Unassembled WGS sequence"/>
</dbReference>
<dbReference type="RefSeq" id="WP_183454705.1">
    <property type="nucleotide sequence ID" value="NZ_JACHWB010000012.1"/>
</dbReference>